<gene>
    <name evidence="2" type="ORF">F5147DRAFT_656986</name>
</gene>
<evidence type="ECO:0000256" key="1">
    <source>
        <dbReference type="SAM" id="SignalP"/>
    </source>
</evidence>
<sequence length="314" mass="35262">MNLFFFIAFLIGPFWYLRSTSASSLSVLPCAFDTPTQTQLPSSQPHTQQIYFLPYLFKEHPTLEWFSAKKGRERATASSDEKEVGEWRMKDMPDPQGHLWTVMDLYNVDDVPVVVPIGFNSAIGVGDWCWGIDCNKKMLSITFSLGFHREWFIIIGKHKLDNCRVESSWHCCRVYYFTFGSYVISRCLVLLQEIAEVNVRPYYCLALPGLSVICAPVVWYHAVYINPQHGSTECYATNEFGPFSAVVLAALGVCPVAGCNDREGSGLSLTCHANLFICHNGVHTSICPIGNDGQVIDWLNIVTTLKLILIRSPG</sequence>
<evidence type="ECO:0000313" key="3">
    <source>
        <dbReference type="Proteomes" id="UP000823399"/>
    </source>
</evidence>
<dbReference type="RefSeq" id="XP_041287719.1">
    <property type="nucleotide sequence ID" value="XM_041434190.1"/>
</dbReference>
<keyword evidence="3" id="KW-1185">Reference proteome</keyword>
<proteinExistence type="predicted"/>
<comment type="caution">
    <text evidence="2">The sequence shown here is derived from an EMBL/GenBank/DDBJ whole genome shotgun (WGS) entry which is preliminary data.</text>
</comment>
<protein>
    <submittedName>
        <fullName evidence="2">Uncharacterized protein</fullName>
    </submittedName>
</protein>
<name>A0A9P7EYD1_9AGAM</name>
<organism evidence="2 3">
    <name type="scientific">Suillus discolor</name>
    <dbReference type="NCBI Taxonomy" id="1912936"/>
    <lineage>
        <taxon>Eukaryota</taxon>
        <taxon>Fungi</taxon>
        <taxon>Dikarya</taxon>
        <taxon>Basidiomycota</taxon>
        <taxon>Agaricomycotina</taxon>
        <taxon>Agaricomycetes</taxon>
        <taxon>Agaricomycetidae</taxon>
        <taxon>Boletales</taxon>
        <taxon>Suillineae</taxon>
        <taxon>Suillaceae</taxon>
        <taxon>Suillus</taxon>
    </lineage>
</organism>
<dbReference type="EMBL" id="JABBWM010000076">
    <property type="protein sequence ID" value="KAG2095101.1"/>
    <property type="molecule type" value="Genomic_DNA"/>
</dbReference>
<evidence type="ECO:0000313" key="2">
    <source>
        <dbReference type="EMBL" id="KAG2095101.1"/>
    </source>
</evidence>
<feature type="signal peptide" evidence="1">
    <location>
        <begin position="1"/>
        <end position="22"/>
    </location>
</feature>
<dbReference type="GeneID" id="64696449"/>
<keyword evidence="1" id="KW-0732">Signal</keyword>
<accession>A0A9P7EYD1</accession>
<dbReference type="AlphaFoldDB" id="A0A9P7EYD1"/>
<reference evidence="2" key="1">
    <citation type="journal article" date="2020" name="New Phytol.">
        <title>Comparative genomics reveals dynamic genome evolution in host specialist ectomycorrhizal fungi.</title>
        <authorList>
            <person name="Lofgren L.A."/>
            <person name="Nguyen N.H."/>
            <person name="Vilgalys R."/>
            <person name="Ruytinx J."/>
            <person name="Liao H.L."/>
            <person name="Branco S."/>
            <person name="Kuo A."/>
            <person name="LaButti K."/>
            <person name="Lipzen A."/>
            <person name="Andreopoulos W."/>
            <person name="Pangilinan J."/>
            <person name="Riley R."/>
            <person name="Hundley H."/>
            <person name="Na H."/>
            <person name="Barry K."/>
            <person name="Grigoriev I.V."/>
            <person name="Stajich J.E."/>
            <person name="Kennedy P.G."/>
        </authorList>
    </citation>
    <scope>NUCLEOTIDE SEQUENCE</scope>
    <source>
        <strain evidence="2">FC423</strain>
    </source>
</reference>
<feature type="chain" id="PRO_5040130399" evidence="1">
    <location>
        <begin position="23"/>
        <end position="314"/>
    </location>
</feature>
<dbReference type="Proteomes" id="UP000823399">
    <property type="component" value="Unassembled WGS sequence"/>
</dbReference>